<feature type="region of interest" description="Disordered" evidence="2">
    <location>
        <begin position="65"/>
        <end position="90"/>
    </location>
</feature>
<keyword evidence="1" id="KW-0175">Coiled coil</keyword>
<evidence type="ECO:0000313" key="3">
    <source>
        <dbReference type="EMBL" id="KAK9709306.1"/>
    </source>
</evidence>
<evidence type="ECO:0000256" key="2">
    <source>
        <dbReference type="SAM" id="MobiDB-lite"/>
    </source>
</evidence>
<keyword evidence="4" id="KW-1185">Reference proteome</keyword>
<organism evidence="3 4">
    <name type="scientific">Popillia japonica</name>
    <name type="common">Japanese beetle</name>
    <dbReference type="NCBI Taxonomy" id="7064"/>
    <lineage>
        <taxon>Eukaryota</taxon>
        <taxon>Metazoa</taxon>
        <taxon>Ecdysozoa</taxon>
        <taxon>Arthropoda</taxon>
        <taxon>Hexapoda</taxon>
        <taxon>Insecta</taxon>
        <taxon>Pterygota</taxon>
        <taxon>Neoptera</taxon>
        <taxon>Endopterygota</taxon>
        <taxon>Coleoptera</taxon>
        <taxon>Polyphaga</taxon>
        <taxon>Scarabaeiformia</taxon>
        <taxon>Scarabaeidae</taxon>
        <taxon>Rutelinae</taxon>
        <taxon>Popillia</taxon>
    </lineage>
</organism>
<evidence type="ECO:0000313" key="4">
    <source>
        <dbReference type="Proteomes" id="UP001458880"/>
    </source>
</evidence>
<dbReference type="Proteomes" id="UP001458880">
    <property type="component" value="Unassembled WGS sequence"/>
</dbReference>
<feature type="compositionally biased region" description="Basic and acidic residues" evidence="2">
    <location>
        <begin position="70"/>
        <end position="90"/>
    </location>
</feature>
<dbReference type="AlphaFoldDB" id="A0AAW1JWU6"/>
<accession>A0AAW1JWU6</accession>
<comment type="caution">
    <text evidence="3">The sequence shown here is derived from an EMBL/GenBank/DDBJ whole genome shotgun (WGS) entry which is preliminary data.</text>
</comment>
<evidence type="ECO:0000256" key="1">
    <source>
        <dbReference type="SAM" id="Coils"/>
    </source>
</evidence>
<protein>
    <submittedName>
        <fullName evidence="3">Uncharacterized protein</fullName>
    </submittedName>
</protein>
<name>A0AAW1JWU6_POPJA</name>
<dbReference type="EMBL" id="JASPKY010000312">
    <property type="protein sequence ID" value="KAK9709306.1"/>
    <property type="molecule type" value="Genomic_DNA"/>
</dbReference>
<feature type="coiled-coil region" evidence="1">
    <location>
        <begin position="167"/>
        <end position="194"/>
    </location>
</feature>
<reference evidence="3 4" key="1">
    <citation type="journal article" date="2024" name="BMC Genomics">
        <title>De novo assembly and annotation of Popillia japonica's genome with initial clues to its potential as an invasive pest.</title>
        <authorList>
            <person name="Cucini C."/>
            <person name="Boschi S."/>
            <person name="Funari R."/>
            <person name="Cardaioli E."/>
            <person name="Iannotti N."/>
            <person name="Marturano G."/>
            <person name="Paoli F."/>
            <person name="Bruttini M."/>
            <person name="Carapelli A."/>
            <person name="Frati F."/>
            <person name="Nardi F."/>
        </authorList>
    </citation>
    <scope>NUCLEOTIDE SEQUENCE [LARGE SCALE GENOMIC DNA]</scope>
    <source>
        <strain evidence="3">DMR45628</strain>
    </source>
</reference>
<proteinExistence type="predicted"/>
<gene>
    <name evidence="3" type="ORF">QE152_g26702</name>
</gene>
<sequence length="248" mass="28802">MEDFNKSFKEIADERMLEDDVFRRRDSLQRTPPEKQKWLSQEAITDAALVEERNVSGALYRGRANTLPRENTRDVQQEKVKATKRPREGETELEELRKGIERLTKTIGELVQVTEASTKTKIEIKNIVKKLKRQVGDVNKEWKLFDEHEDRNKAQVESKEMKTVAVQVGAQDIINEYEEKRQQLANKVLRVLKEKGNFNDLAGILDDKWPQEIFEVTEIDGTNQATVTGLQEDFAILMDPTNKKTLRF</sequence>